<sequence length="82" mass="9850">MLATKYIENFSDDQLTCFIIYNDTKAVSNIPFIHKLRKITYVSIEILLISQDVIRKSIEKDEQYEIKDKFMNQQKNNNVKRY</sequence>
<evidence type="ECO:0000313" key="2">
    <source>
        <dbReference type="Proteomes" id="UP000689195"/>
    </source>
</evidence>
<comment type="caution">
    <text evidence="1">The sequence shown here is derived from an EMBL/GenBank/DDBJ whole genome shotgun (WGS) entry which is preliminary data.</text>
</comment>
<evidence type="ECO:0000313" key="1">
    <source>
        <dbReference type="EMBL" id="CAD8132948.1"/>
    </source>
</evidence>
<dbReference type="AlphaFoldDB" id="A0A8S1RY05"/>
<organism evidence="1 2">
    <name type="scientific">Paramecium pentaurelia</name>
    <dbReference type="NCBI Taxonomy" id="43138"/>
    <lineage>
        <taxon>Eukaryota</taxon>
        <taxon>Sar</taxon>
        <taxon>Alveolata</taxon>
        <taxon>Ciliophora</taxon>
        <taxon>Intramacronucleata</taxon>
        <taxon>Oligohymenophorea</taxon>
        <taxon>Peniculida</taxon>
        <taxon>Parameciidae</taxon>
        <taxon>Paramecium</taxon>
    </lineage>
</organism>
<proteinExistence type="predicted"/>
<keyword evidence="2" id="KW-1185">Reference proteome</keyword>
<reference evidence="1" key="1">
    <citation type="submission" date="2021-01" db="EMBL/GenBank/DDBJ databases">
        <authorList>
            <consortium name="Genoscope - CEA"/>
            <person name="William W."/>
        </authorList>
    </citation>
    <scope>NUCLEOTIDE SEQUENCE</scope>
</reference>
<protein>
    <submittedName>
        <fullName evidence="1">Uncharacterized protein</fullName>
    </submittedName>
</protein>
<dbReference type="Proteomes" id="UP000689195">
    <property type="component" value="Unassembled WGS sequence"/>
</dbReference>
<accession>A0A8S1RY05</accession>
<gene>
    <name evidence="1" type="ORF">PPENT_87.1.T0020151</name>
</gene>
<name>A0A8S1RY05_9CILI</name>
<dbReference type="EMBL" id="CAJJDO010000002">
    <property type="protein sequence ID" value="CAD8132948.1"/>
    <property type="molecule type" value="Genomic_DNA"/>
</dbReference>
<dbReference type="OrthoDB" id="45518at2759"/>